<reference evidence="2 3" key="1">
    <citation type="journal article" date="2019" name="Front. Microbiol.">
        <title>Thermoanaerosceptrum fracticalcis gen. nov. sp. nov., a Novel Fumarate-Fermenting Microorganism From a Deep Fractured Carbonate Aquifer of the US Great Basin.</title>
        <authorList>
            <person name="Hamilton-Brehm S.D."/>
            <person name="Stewart L.E."/>
            <person name="Zavarin M."/>
            <person name="Caldwell M."/>
            <person name="Lawson P.A."/>
            <person name="Onstott T.C."/>
            <person name="Grzymski J."/>
            <person name="Neveux I."/>
            <person name="Lollar B.S."/>
            <person name="Russell C.E."/>
            <person name="Moser D.P."/>
        </authorList>
    </citation>
    <scope>NUCLEOTIDE SEQUENCE [LARGE SCALE GENOMIC DNA]</scope>
    <source>
        <strain evidence="2 3">DRI-13</strain>
    </source>
</reference>
<keyword evidence="1" id="KW-1133">Transmembrane helix</keyword>
<protein>
    <submittedName>
        <fullName evidence="2">DUF2273 domain-containing protein</fullName>
    </submittedName>
</protein>
<keyword evidence="1" id="KW-0812">Transmembrane</keyword>
<organism evidence="2 3">
    <name type="scientific">Thermanaerosceptrum fracticalcis</name>
    <dbReference type="NCBI Taxonomy" id="1712410"/>
    <lineage>
        <taxon>Bacteria</taxon>
        <taxon>Bacillati</taxon>
        <taxon>Bacillota</taxon>
        <taxon>Clostridia</taxon>
        <taxon>Eubacteriales</taxon>
        <taxon>Peptococcaceae</taxon>
        <taxon>Thermanaerosceptrum</taxon>
    </lineage>
</organism>
<dbReference type="OrthoDB" id="1727295at2"/>
<name>A0A7G6E0D0_THEFR</name>
<accession>A0A7G6E0D0</accession>
<proteinExistence type="predicted"/>
<dbReference type="KEGG" id="tfr:BR63_03900"/>
<evidence type="ECO:0000313" key="3">
    <source>
        <dbReference type="Proteomes" id="UP000515847"/>
    </source>
</evidence>
<dbReference type="InterPro" id="IPR018730">
    <property type="entry name" value="DUF2273"/>
</dbReference>
<evidence type="ECO:0000313" key="2">
    <source>
        <dbReference type="EMBL" id="QNB45534.1"/>
    </source>
</evidence>
<dbReference type="AlphaFoldDB" id="A0A7G6E0D0"/>
<evidence type="ECO:0000256" key="1">
    <source>
        <dbReference type="SAM" id="Phobius"/>
    </source>
</evidence>
<keyword evidence="3" id="KW-1185">Reference proteome</keyword>
<feature type="transmembrane region" description="Helical" evidence="1">
    <location>
        <begin position="21"/>
        <end position="51"/>
    </location>
</feature>
<dbReference type="RefSeq" id="WP_034421479.1">
    <property type="nucleotide sequence ID" value="NZ_CP045798.1"/>
</dbReference>
<dbReference type="Proteomes" id="UP000515847">
    <property type="component" value="Chromosome"/>
</dbReference>
<dbReference type="Pfam" id="PF10031">
    <property type="entry name" value="DUF2273"/>
    <property type="match status" value="1"/>
</dbReference>
<gene>
    <name evidence="2" type="ORF">BR63_03900</name>
</gene>
<dbReference type="EMBL" id="CP045798">
    <property type="protein sequence ID" value="QNB45534.1"/>
    <property type="molecule type" value="Genomic_DNA"/>
</dbReference>
<sequence>MWEKVLTELMRFHRGKIFGIFFGLLFSILVITVGFLQTIFIACCIYVGYIIGKRVDDNESLKEVMERIFRER</sequence>
<keyword evidence="1" id="KW-0472">Membrane</keyword>